<organism evidence="1 2">
    <name type="scientific">Talaromyces pinophilus</name>
    <name type="common">Penicillium pinophilum</name>
    <dbReference type="NCBI Taxonomy" id="128442"/>
    <lineage>
        <taxon>Eukaryota</taxon>
        <taxon>Fungi</taxon>
        <taxon>Dikarya</taxon>
        <taxon>Ascomycota</taxon>
        <taxon>Pezizomycotina</taxon>
        <taxon>Eurotiomycetes</taxon>
        <taxon>Eurotiomycetidae</taxon>
        <taxon>Eurotiales</taxon>
        <taxon>Trichocomaceae</taxon>
        <taxon>Talaromyces</taxon>
        <taxon>Talaromyces sect. Talaromyces</taxon>
    </lineage>
</organism>
<dbReference type="EMBL" id="DF933839">
    <property type="protein sequence ID" value="GAM42056.1"/>
    <property type="molecule type" value="Genomic_DNA"/>
</dbReference>
<evidence type="ECO:0000313" key="2">
    <source>
        <dbReference type="Proteomes" id="UP000053095"/>
    </source>
</evidence>
<proteinExistence type="predicted"/>
<reference evidence="2" key="1">
    <citation type="journal article" date="2015" name="Genome Announc.">
        <title>Draft genome sequence of Talaromyces cellulolyticus strain Y-94, a source of lignocellulosic biomass-degrading enzymes.</title>
        <authorList>
            <person name="Fujii T."/>
            <person name="Koike H."/>
            <person name="Sawayama S."/>
            <person name="Yano S."/>
            <person name="Inoue H."/>
        </authorList>
    </citation>
    <scope>NUCLEOTIDE SEQUENCE [LARGE SCALE GENOMIC DNA]</scope>
    <source>
        <strain evidence="2">Y-94</strain>
    </source>
</reference>
<feature type="non-terminal residue" evidence="1">
    <location>
        <position position="1"/>
    </location>
</feature>
<sequence length="58" mass="6360">SCKSFTVLCPIMPLHRSGHTICHSSMALIPMRIRPIPTGRDGALGSDWSISKLTVLRL</sequence>
<gene>
    <name evidence="1" type="ORF">TCE0_043r15687</name>
</gene>
<accession>A0A0B8MYR0</accession>
<dbReference type="Proteomes" id="UP000053095">
    <property type="component" value="Unassembled WGS sequence"/>
</dbReference>
<name>A0A0B8MYR0_TALPI</name>
<keyword evidence="2" id="KW-1185">Reference proteome</keyword>
<evidence type="ECO:0000313" key="1">
    <source>
        <dbReference type="EMBL" id="GAM42056.1"/>
    </source>
</evidence>
<protein>
    <submittedName>
        <fullName evidence="1">Uncharacterized protein</fullName>
    </submittedName>
</protein>
<dbReference type="AlphaFoldDB" id="A0A0B8MYR0"/>